<dbReference type="SMART" id="SM00563">
    <property type="entry name" value="PlsC"/>
    <property type="match status" value="1"/>
</dbReference>
<dbReference type="InterPro" id="IPR045746">
    <property type="entry name" value="ACT14924-like_Acyltransf_dom"/>
</dbReference>
<evidence type="ECO:0000313" key="7">
    <source>
        <dbReference type="EMBL" id="SUX11294.1"/>
    </source>
</evidence>
<keyword evidence="8" id="KW-1185">Reference proteome</keyword>
<evidence type="ECO:0000313" key="8">
    <source>
        <dbReference type="Proteomes" id="UP000254920"/>
    </source>
</evidence>
<comment type="pathway">
    <text evidence="1">Lipid metabolism.</text>
</comment>
<keyword evidence="4" id="KW-0443">Lipid metabolism</keyword>
<dbReference type="Pfam" id="PF13444">
    <property type="entry name" value="Acetyltransf_5"/>
    <property type="match status" value="1"/>
</dbReference>
<evidence type="ECO:0000256" key="2">
    <source>
        <dbReference type="ARBA" id="ARBA00022516"/>
    </source>
</evidence>
<reference evidence="7 8" key="1">
    <citation type="submission" date="2018-06" db="EMBL/GenBank/DDBJ databases">
        <authorList>
            <consortium name="Pathogen Informatics"/>
            <person name="Doyle S."/>
        </authorList>
    </citation>
    <scope>NUCLEOTIDE SEQUENCE [LARGE SCALE GENOMIC DNA]</scope>
    <source>
        <strain evidence="7 8">NCTC12475</strain>
    </source>
</reference>
<dbReference type="SUPFAM" id="SSF69593">
    <property type="entry name" value="Glycerol-3-phosphate (1)-acyltransferase"/>
    <property type="match status" value="1"/>
</dbReference>
<dbReference type="PANTHER" id="PTHR37323:SF1">
    <property type="entry name" value="L-ORNITHINE N(ALPHA)-ACYLTRANSFERASE"/>
    <property type="match status" value="1"/>
</dbReference>
<gene>
    <name evidence="7" type="ORF">NCTC12475_01511</name>
</gene>
<dbReference type="AlphaFoldDB" id="A0A381DKQ6"/>
<protein>
    <submittedName>
        <fullName evidence="7">2-acyl-glycerophospho-ethanolamine acyltransferase</fullName>
    </submittedName>
</protein>
<organism evidence="7 8">
    <name type="scientific">Campylobacter sputorum subsp. sputorum</name>
    <dbReference type="NCBI Taxonomy" id="32024"/>
    <lineage>
        <taxon>Bacteria</taxon>
        <taxon>Pseudomonadati</taxon>
        <taxon>Campylobacterota</taxon>
        <taxon>Epsilonproteobacteria</taxon>
        <taxon>Campylobacterales</taxon>
        <taxon>Campylobacteraceae</taxon>
        <taxon>Campylobacter</taxon>
    </lineage>
</organism>
<dbReference type="GO" id="GO:0006629">
    <property type="term" value="P:lipid metabolic process"/>
    <property type="evidence" value="ECO:0007669"/>
    <property type="project" value="UniProtKB-KW"/>
</dbReference>
<sequence>MINLEHIIKNHYPEIFEKYPLFVTKFFLYILKKLFKEKEINSFLNTHEQDDTKDFVDNVLKYFDFSYYCKFKENIPKKGRVVFVANHPLGSLDASLIYSVRKNIKILANELLYELKPLREVLFPVDNLGQKSSSNTAKKVISALNNEEAIIIFPAGEVSRLKGLTPKDGVWKSGFLHFCKITSSPIVPILIEAKNSSLFYAISTINKPLSSLMLVREMFIKKGGSLTIKVGETIPYKNIESDKINLKNSAKLVKKHLYRIGTNKPKIFETQQNIPDEQNVTDIKKELQSAIILGKTGDGKIIYLTSLQKDSILLKELGRLREITFRKVGEGTGKSYDVDEYDLYYKHIILWDENENLIVGAYRIGESDNIKKIKKSYYCESLFKFSNDAKFLFTDTIELGRSFVRPKYWGTYALDYLWFGIGAYISKYKNIKYMFGPVSISNNYSKDAKDMLVYFYSRYFAASKNIVIPKNRYMLSQNKIKHLDTIFNANDYKENFKILKQNLATLGFSIPTLYKQYSELCENGGVKFLDFGVDPDFNNSLDGFLVVEISKIKDTKRQKYIDNFLT</sequence>
<dbReference type="PANTHER" id="PTHR37323">
    <property type="entry name" value="GCN5-RELATED N-ACETYLTRANSFERASE"/>
    <property type="match status" value="1"/>
</dbReference>
<accession>A0A381DKQ6</accession>
<evidence type="ECO:0000256" key="4">
    <source>
        <dbReference type="ARBA" id="ARBA00023098"/>
    </source>
</evidence>
<name>A0A381DKQ6_9BACT</name>
<dbReference type="InterPro" id="IPR016181">
    <property type="entry name" value="Acyl_CoA_acyltransferase"/>
</dbReference>
<evidence type="ECO:0000256" key="3">
    <source>
        <dbReference type="ARBA" id="ARBA00022679"/>
    </source>
</evidence>
<dbReference type="RefSeq" id="WP_089182038.1">
    <property type="nucleotide sequence ID" value="NZ_CP043427.1"/>
</dbReference>
<dbReference type="InterPro" id="IPR002123">
    <property type="entry name" value="Plipid/glycerol_acylTrfase"/>
</dbReference>
<keyword evidence="5 7" id="KW-0012">Acyltransferase</keyword>
<dbReference type="Pfam" id="PF19576">
    <property type="entry name" value="Acyltransf_2"/>
    <property type="match status" value="1"/>
</dbReference>
<dbReference type="InterPro" id="IPR052351">
    <property type="entry name" value="Ornithine_N-alpha-AT"/>
</dbReference>
<dbReference type="OrthoDB" id="1113830at2"/>
<dbReference type="Proteomes" id="UP000254920">
    <property type="component" value="Unassembled WGS sequence"/>
</dbReference>
<keyword evidence="2" id="KW-0444">Lipid biosynthesis</keyword>
<dbReference type="GO" id="GO:0016746">
    <property type="term" value="F:acyltransferase activity"/>
    <property type="evidence" value="ECO:0007669"/>
    <property type="project" value="UniProtKB-KW"/>
</dbReference>
<keyword evidence="3 7" id="KW-0808">Transferase</keyword>
<proteinExistence type="predicted"/>
<dbReference type="STRING" id="32024.GCA_000788295_01111"/>
<dbReference type="SUPFAM" id="SSF55729">
    <property type="entry name" value="Acyl-CoA N-acyltransferases (Nat)"/>
    <property type="match status" value="1"/>
</dbReference>
<evidence type="ECO:0000256" key="1">
    <source>
        <dbReference type="ARBA" id="ARBA00005189"/>
    </source>
</evidence>
<dbReference type="EMBL" id="UFVD01000001">
    <property type="protein sequence ID" value="SUX11294.1"/>
    <property type="molecule type" value="Genomic_DNA"/>
</dbReference>
<evidence type="ECO:0000256" key="5">
    <source>
        <dbReference type="ARBA" id="ARBA00023315"/>
    </source>
</evidence>
<feature type="domain" description="Phospholipid/glycerol acyltransferase" evidence="6">
    <location>
        <begin position="81"/>
        <end position="194"/>
    </location>
</feature>
<evidence type="ECO:0000259" key="6">
    <source>
        <dbReference type="SMART" id="SM00563"/>
    </source>
</evidence>
<dbReference type="GeneID" id="93090155"/>